<evidence type="ECO:0000256" key="3">
    <source>
        <dbReference type="ARBA" id="ARBA00022598"/>
    </source>
</evidence>
<dbReference type="EC" id="6.2.1.1" evidence="2"/>
<comment type="similarity">
    <text evidence="1">Belongs to the ATP-dependent AMP-binding enzyme family.</text>
</comment>
<organism evidence="10 11">
    <name type="scientific">Haloglomus irregulare</name>
    <dbReference type="NCBI Taxonomy" id="2234134"/>
    <lineage>
        <taxon>Archaea</taxon>
        <taxon>Methanobacteriati</taxon>
        <taxon>Methanobacteriota</taxon>
        <taxon>Stenosarchaea group</taxon>
        <taxon>Halobacteria</taxon>
        <taxon>Halobacteriales</taxon>
        <taxon>Natronomonadaceae</taxon>
        <taxon>Haloglomus</taxon>
    </lineage>
</organism>
<dbReference type="AlphaFoldDB" id="A0A554NA00"/>
<dbReference type="Gene3D" id="3.40.50.12780">
    <property type="entry name" value="N-terminal domain of ligase-like"/>
    <property type="match status" value="1"/>
</dbReference>
<evidence type="ECO:0000313" key="11">
    <source>
        <dbReference type="Proteomes" id="UP000319894"/>
    </source>
</evidence>
<evidence type="ECO:0000256" key="2">
    <source>
        <dbReference type="ARBA" id="ARBA00013275"/>
    </source>
</evidence>
<dbReference type="PANTHER" id="PTHR24095">
    <property type="entry name" value="ACETYL-COENZYME A SYNTHETASE"/>
    <property type="match status" value="1"/>
</dbReference>
<proteinExistence type="inferred from homology"/>
<feature type="region of interest" description="Disordered" evidence="6">
    <location>
        <begin position="1"/>
        <end position="22"/>
    </location>
</feature>
<dbReference type="InterPro" id="IPR032387">
    <property type="entry name" value="ACAS_N"/>
</dbReference>
<evidence type="ECO:0000259" key="8">
    <source>
        <dbReference type="Pfam" id="PF13193"/>
    </source>
</evidence>
<protein>
    <recommendedName>
        <fullName evidence="2">acetate--CoA ligase</fullName>
        <ecNumber evidence="2">6.2.1.1</ecNumber>
    </recommendedName>
</protein>
<dbReference type="Proteomes" id="UP000319894">
    <property type="component" value="Unassembled WGS sequence"/>
</dbReference>
<feature type="domain" description="AMP-dependent synthetase/ligase" evidence="7">
    <location>
        <begin position="93"/>
        <end position="476"/>
    </location>
</feature>
<dbReference type="EMBL" id="QMDX01000004">
    <property type="protein sequence ID" value="TSD14228.1"/>
    <property type="molecule type" value="Genomic_DNA"/>
</dbReference>
<dbReference type="InParanoid" id="A0A554NA00"/>
<sequence>MSRGNQGVDESDGSPTAGTDRYGPPCWFADTANVADAGIRDRFAEDWPDCWTVAGDMLDWDREYETVLNRDEGHLAWFGDGRLKPSHNCVDRHVAAGRKNAIAIRWIGADGERESLTYLDLQHEVEAVAAALRSLGVGPGDVVTLFMPNVPELPVTMLACARLGALHNVVYAGFSADELADRMASADSDFLVTCDGYYRRGSAVGQRNTADSARLQVDADVTGVLVGRLADDPDLGRDYHSYGALRDEFAGAEVDPVARDAADPLFVLYTSGTTGEPDRVTHTTGGYLSYAAWTATAVLDIRPEDTYWCAADIGWITGHTYGVYGPLALGTTTLLHESPADHQAGGHPWASIERESVDVFYTSPTALRSMRQRGAPPADEYDRSSIRLLGTVGEPIDPSTWHWYRDELGGGEAPVVDTWWQTETGGIAVATLPAVDPMQPGAAGPGVPGLSVDVVDDDGAPVADGEEGTLAVQRPWPGMCRRLASEGHGAGAGRDHPDAWRYVTSDRAVRGPDGYVTLLGRDADTLDVGQAAYGTAVVERVVSALDGVTEVAVVAISEDDEVAAYVSCDRSSTDPDALAGRVRARVAREISPAVRPNRVIIVPELPKTHSGKVMRRLLADVVSGRGYGDTSALRNPEVVGEIETVTRRQE</sequence>
<dbReference type="PANTHER" id="PTHR24095:SF14">
    <property type="entry name" value="ACETYL-COENZYME A SYNTHETASE 1"/>
    <property type="match status" value="1"/>
</dbReference>
<comment type="caution">
    <text evidence="10">The sequence shown here is derived from an EMBL/GenBank/DDBJ whole genome shotgun (WGS) entry which is preliminary data.</text>
</comment>
<name>A0A554NA00_9EURY</name>
<dbReference type="RefSeq" id="WP_144261675.1">
    <property type="nucleotide sequence ID" value="NZ_QMDX01000004.1"/>
</dbReference>
<dbReference type="GO" id="GO:0005524">
    <property type="term" value="F:ATP binding"/>
    <property type="evidence" value="ECO:0007669"/>
    <property type="project" value="UniProtKB-KW"/>
</dbReference>
<dbReference type="InterPro" id="IPR045851">
    <property type="entry name" value="AMP-bd_C_sf"/>
</dbReference>
<dbReference type="OrthoDB" id="371752at2157"/>
<feature type="domain" description="Acetyl-coenzyme A synthetase N-terminal" evidence="9">
    <location>
        <begin position="41"/>
        <end position="89"/>
    </location>
</feature>
<evidence type="ECO:0000259" key="7">
    <source>
        <dbReference type="Pfam" id="PF00501"/>
    </source>
</evidence>
<keyword evidence="4" id="KW-0547">Nucleotide-binding</keyword>
<dbReference type="InterPro" id="IPR000873">
    <property type="entry name" value="AMP-dep_synth/lig_dom"/>
</dbReference>
<dbReference type="InterPro" id="IPR025110">
    <property type="entry name" value="AMP-bd_C"/>
</dbReference>
<evidence type="ECO:0000256" key="5">
    <source>
        <dbReference type="ARBA" id="ARBA00022840"/>
    </source>
</evidence>
<evidence type="ECO:0000259" key="9">
    <source>
        <dbReference type="Pfam" id="PF16177"/>
    </source>
</evidence>
<dbReference type="Gene3D" id="3.30.300.30">
    <property type="match status" value="1"/>
</dbReference>
<dbReference type="Pfam" id="PF16177">
    <property type="entry name" value="ACAS_N"/>
    <property type="match status" value="1"/>
</dbReference>
<feature type="domain" description="AMP-binding enzyme C-terminal" evidence="8">
    <location>
        <begin position="538"/>
        <end position="612"/>
    </location>
</feature>
<dbReference type="SUPFAM" id="SSF56801">
    <property type="entry name" value="Acetyl-CoA synthetase-like"/>
    <property type="match status" value="1"/>
</dbReference>
<reference evidence="10 11" key="1">
    <citation type="submission" date="2018-06" db="EMBL/GenBank/DDBJ databases">
        <title>Natronomonas sp. F16-60 a new haloarchaeon isolated from a solar saltern of Isla Cristina, Huelva, Spain.</title>
        <authorList>
            <person name="Duran-Viseras A."/>
            <person name="Sanchez-Porro C."/>
            <person name="Ventosa A."/>
        </authorList>
    </citation>
    <scope>NUCLEOTIDE SEQUENCE [LARGE SCALE GENOMIC DNA]</scope>
    <source>
        <strain evidence="10 11">F16-60</strain>
    </source>
</reference>
<keyword evidence="3 10" id="KW-0436">Ligase</keyword>
<evidence type="ECO:0000256" key="4">
    <source>
        <dbReference type="ARBA" id="ARBA00022741"/>
    </source>
</evidence>
<keyword evidence="11" id="KW-1185">Reference proteome</keyword>
<dbReference type="InterPro" id="IPR042099">
    <property type="entry name" value="ANL_N_sf"/>
</dbReference>
<evidence type="ECO:0000256" key="1">
    <source>
        <dbReference type="ARBA" id="ARBA00006432"/>
    </source>
</evidence>
<dbReference type="Pfam" id="PF13193">
    <property type="entry name" value="AMP-binding_C"/>
    <property type="match status" value="1"/>
</dbReference>
<evidence type="ECO:0000313" key="10">
    <source>
        <dbReference type="EMBL" id="TSD14228.1"/>
    </source>
</evidence>
<gene>
    <name evidence="10" type="ORF">DP107_08215</name>
</gene>
<dbReference type="Pfam" id="PF00501">
    <property type="entry name" value="AMP-binding"/>
    <property type="match status" value="1"/>
</dbReference>
<evidence type="ECO:0000256" key="6">
    <source>
        <dbReference type="SAM" id="MobiDB-lite"/>
    </source>
</evidence>
<dbReference type="GO" id="GO:0003987">
    <property type="term" value="F:acetate-CoA ligase activity"/>
    <property type="evidence" value="ECO:0007669"/>
    <property type="project" value="UniProtKB-EC"/>
</dbReference>
<keyword evidence="5" id="KW-0067">ATP-binding</keyword>
<accession>A0A554NA00</accession>
<dbReference type="GO" id="GO:0006085">
    <property type="term" value="P:acetyl-CoA biosynthetic process"/>
    <property type="evidence" value="ECO:0007669"/>
    <property type="project" value="TreeGrafter"/>
</dbReference>